<dbReference type="AlphaFoldDB" id="R1CVD5"/>
<dbReference type="RefSeq" id="WP_006312401.1">
    <property type="nucleotide sequence ID" value="NZ_ARZA01000139.1"/>
</dbReference>
<dbReference type="GO" id="GO:0003700">
    <property type="term" value="F:DNA-binding transcription factor activity"/>
    <property type="evidence" value="ECO:0007669"/>
    <property type="project" value="InterPro"/>
</dbReference>
<dbReference type="PROSITE" id="PS51000">
    <property type="entry name" value="HTH_DEOR_2"/>
    <property type="match status" value="1"/>
</dbReference>
<accession>R1CVD5</accession>
<dbReference type="InterPro" id="IPR014036">
    <property type="entry name" value="DeoR-like_C"/>
</dbReference>
<evidence type="ECO:0000256" key="2">
    <source>
        <dbReference type="ARBA" id="ARBA00023125"/>
    </source>
</evidence>
<reference evidence="5 6" key="1">
    <citation type="journal article" date="2015" name="Geomicrobiol. J.">
        <title>Caldisalinibacter kiritimatiensis gen. nov., sp. nov., a moderately thermohalophilic thiosulfate-reducing bacterium from a hypersaline microbial mat.</title>
        <authorList>
            <person name="Ben Hania W."/>
            <person name="Joseph M."/>
            <person name="Fiebig A."/>
            <person name="Bunk B."/>
            <person name="Klenk H.-P."/>
            <person name="Fardeau M.-L."/>
            <person name="Spring S."/>
        </authorList>
    </citation>
    <scope>NUCLEOTIDE SEQUENCE [LARGE SCALE GENOMIC DNA]</scope>
    <source>
        <strain evidence="5 6">L21-TH-D2</strain>
    </source>
</reference>
<keyword evidence="1" id="KW-0805">Transcription regulation</keyword>
<evidence type="ECO:0000313" key="6">
    <source>
        <dbReference type="Proteomes" id="UP000013378"/>
    </source>
</evidence>
<dbReference type="eggNOG" id="COG1349">
    <property type="taxonomic scope" value="Bacteria"/>
</dbReference>
<comment type="caution">
    <text evidence="5">The sequence shown here is derived from an EMBL/GenBank/DDBJ whole genome shotgun (WGS) entry which is preliminary data.</text>
</comment>
<dbReference type="SUPFAM" id="SSF46785">
    <property type="entry name" value="Winged helix' DNA-binding domain"/>
    <property type="match status" value="1"/>
</dbReference>
<dbReference type="STRING" id="1304284.L21TH_1365"/>
<dbReference type="SUPFAM" id="SSF100950">
    <property type="entry name" value="NagB/RpiA/CoA transferase-like"/>
    <property type="match status" value="1"/>
</dbReference>
<dbReference type="Pfam" id="PF08220">
    <property type="entry name" value="HTH_DeoR"/>
    <property type="match status" value="1"/>
</dbReference>
<keyword evidence="2" id="KW-0238">DNA-binding</keyword>
<dbReference type="Pfam" id="PF00455">
    <property type="entry name" value="DeoRC"/>
    <property type="match status" value="1"/>
</dbReference>
<dbReference type="Gene3D" id="3.40.50.1360">
    <property type="match status" value="1"/>
</dbReference>
<dbReference type="EMBL" id="ARZA01000139">
    <property type="protein sequence ID" value="EOD00604.1"/>
    <property type="molecule type" value="Genomic_DNA"/>
</dbReference>
<dbReference type="PANTHER" id="PTHR30363">
    <property type="entry name" value="HTH-TYPE TRANSCRIPTIONAL REGULATOR SRLR-RELATED"/>
    <property type="match status" value="1"/>
</dbReference>
<evidence type="ECO:0000313" key="5">
    <source>
        <dbReference type="EMBL" id="EOD00604.1"/>
    </source>
</evidence>
<dbReference type="InterPro" id="IPR037171">
    <property type="entry name" value="NagB/RpiA_transferase-like"/>
</dbReference>
<dbReference type="InterPro" id="IPR001034">
    <property type="entry name" value="DeoR_HTH"/>
</dbReference>
<dbReference type="InterPro" id="IPR036388">
    <property type="entry name" value="WH-like_DNA-bd_sf"/>
</dbReference>
<feature type="domain" description="HTH deoR-type" evidence="4">
    <location>
        <begin position="3"/>
        <end position="58"/>
    </location>
</feature>
<organism evidence="5 6">
    <name type="scientific">Caldisalinibacter kiritimatiensis</name>
    <dbReference type="NCBI Taxonomy" id="1304284"/>
    <lineage>
        <taxon>Bacteria</taxon>
        <taxon>Bacillati</taxon>
        <taxon>Bacillota</taxon>
        <taxon>Tissierellia</taxon>
        <taxon>Tissierellales</taxon>
        <taxon>Thermohalobacteraceae</taxon>
        <taxon>Caldisalinibacter</taxon>
    </lineage>
</organism>
<name>R1CVD5_9FIRM</name>
<protein>
    <submittedName>
        <fullName evidence="5">Putative regulator of fructose utilization, DeoR family</fullName>
    </submittedName>
</protein>
<keyword evidence="6" id="KW-1185">Reference proteome</keyword>
<evidence type="ECO:0000256" key="1">
    <source>
        <dbReference type="ARBA" id="ARBA00023015"/>
    </source>
</evidence>
<dbReference type="InterPro" id="IPR050313">
    <property type="entry name" value="Carb_Metab_HTH_regulators"/>
</dbReference>
<evidence type="ECO:0000256" key="3">
    <source>
        <dbReference type="ARBA" id="ARBA00023163"/>
    </source>
</evidence>
<dbReference type="PRINTS" id="PR00037">
    <property type="entry name" value="HTHLACR"/>
</dbReference>
<dbReference type="OrthoDB" id="9797223at2"/>
<evidence type="ECO:0000259" key="4">
    <source>
        <dbReference type="PROSITE" id="PS51000"/>
    </source>
</evidence>
<dbReference type="SMART" id="SM00420">
    <property type="entry name" value="HTH_DEOR"/>
    <property type="match status" value="1"/>
</dbReference>
<dbReference type="InterPro" id="IPR018356">
    <property type="entry name" value="Tscrpt_reg_HTH_DeoR_CS"/>
</dbReference>
<dbReference type="SMART" id="SM01134">
    <property type="entry name" value="DeoRC"/>
    <property type="match status" value="1"/>
</dbReference>
<sequence>MFAEERKAKIIDKLKNTGSVKVASLSKQFNVSEATIRRDLQELENKGLLSRSHGGAVLLEHTKFEPTFTEKESKFSDEKSRIGKKAASLIEEGDTIVIDSGTTTSYIVNNIEAKNITIVTNSLYVLNELGKREDIDVIGVGGSIKQKTQAFVGPLAEATLKKLRVDKAFIGANGICYDNGITTPDIIECKIKSTMIEIAREVILVSDSSKFGKVTFSKIADIEEIDLIITDNKISNEQITQYGKRGVRIETT</sequence>
<dbReference type="InterPro" id="IPR036390">
    <property type="entry name" value="WH_DNA-bd_sf"/>
</dbReference>
<dbReference type="PANTHER" id="PTHR30363:SF44">
    <property type="entry name" value="AGA OPERON TRANSCRIPTIONAL REPRESSOR-RELATED"/>
    <property type="match status" value="1"/>
</dbReference>
<dbReference type="PROSITE" id="PS00894">
    <property type="entry name" value="HTH_DEOR_1"/>
    <property type="match status" value="1"/>
</dbReference>
<dbReference type="GO" id="GO:0003677">
    <property type="term" value="F:DNA binding"/>
    <property type="evidence" value="ECO:0007669"/>
    <property type="project" value="UniProtKB-KW"/>
</dbReference>
<proteinExistence type="predicted"/>
<keyword evidence="3" id="KW-0804">Transcription</keyword>
<gene>
    <name evidence="5" type="ORF">L21TH_1365</name>
</gene>
<dbReference type="Gene3D" id="1.10.10.10">
    <property type="entry name" value="Winged helix-like DNA-binding domain superfamily/Winged helix DNA-binding domain"/>
    <property type="match status" value="1"/>
</dbReference>
<dbReference type="Proteomes" id="UP000013378">
    <property type="component" value="Unassembled WGS sequence"/>
</dbReference>